<protein>
    <submittedName>
        <fullName evidence="2">Uncharacterized protein</fullName>
    </submittedName>
</protein>
<dbReference type="EMBL" id="JAMXLT020000011">
    <property type="protein sequence ID" value="MDW8548822.1"/>
    <property type="molecule type" value="Genomic_DNA"/>
</dbReference>
<dbReference type="InterPro" id="IPR036259">
    <property type="entry name" value="MFS_trans_sf"/>
</dbReference>
<evidence type="ECO:0000256" key="1">
    <source>
        <dbReference type="SAM" id="Phobius"/>
    </source>
</evidence>
<keyword evidence="3" id="KW-1185">Reference proteome</keyword>
<dbReference type="Proteomes" id="UP001204439">
    <property type="component" value="Unassembled WGS sequence"/>
</dbReference>
<feature type="transmembrane region" description="Helical" evidence="1">
    <location>
        <begin position="30"/>
        <end position="48"/>
    </location>
</feature>
<keyword evidence="1" id="KW-0812">Transmembrane</keyword>
<proteinExistence type="predicted"/>
<keyword evidence="1" id="KW-1133">Transmembrane helix</keyword>
<reference evidence="2 3" key="1">
    <citation type="submission" date="2023-11" db="EMBL/GenBank/DDBJ databases">
        <title>First isolation, identification, and characterization of non-pathogenic Epilithonimonas ginsengisoli isolated from diseased farmed rainbow trout (Oncorhynchus mykiss) in Chile.</title>
        <authorList>
            <person name="Miranda C.D."/>
            <person name="Irgang R."/>
            <person name="Concha C."/>
            <person name="Rojas R."/>
            <person name="Avendano R."/>
        </authorList>
    </citation>
    <scope>NUCLEOTIDE SEQUENCE [LARGE SCALE GENOMIC DNA]</scope>
    <source>
        <strain evidence="2 3">FP99</strain>
    </source>
</reference>
<comment type="caution">
    <text evidence="2">The sequence shown here is derived from an EMBL/GenBank/DDBJ whole genome shotgun (WGS) entry which is preliminary data.</text>
</comment>
<sequence>MILDLLLQSFSHYSFSDFYMIDSFRNDDDFLVWLLLMGALFFLLALIVGTALVIIFFLILFFLATGGILSASVLVGVQQRSVSKGFKTLFLSISILGSTIISLIFFLIVNSMKDWWENNIAIFAGILCGVLSGWLLGLLIFEATKKLAILIKDKYEQRANSKTIR</sequence>
<accession>A0ABU4JGR6</accession>
<keyword evidence="1" id="KW-0472">Membrane</keyword>
<feature type="transmembrane region" description="Helical" evidence="1">
    <location>
        <begin position="120"/>
        <end position="141"/>
    </location>
</feature>
<evidence type="ECO:0000313" key="3">
    <source>
        <dbReference type="Proteomes" id="UP001204439"/>
    </source>
</evidence>
<evidence type="ECO:0000313" key="2">
    <source>
        <dbReference type="EMBL" id="MDW8548822.1"/>
    </source>
</evidence>
<feature type="transmembrane region" description="Helical" evidence="1">
    <location>
        <begin position="89"/>
        <end position="108"/>
    </location>
</feature>
<dbReference type="SUPFAM" id="SSF103473">
    <property type="entry name" value="MFS general substrate transporter"/>
    <property type="match status" value="1"/>
</dbReference>
<organism evidence="2 3">
    <name type="scientific">Epilithonimonas ginsengisoli</name>
    <dbReference type="NCBI Taxonomy" id="1245592"/>
    <lineage>
        <taxon>Bacteria</taxon>
        <taxon>Pseudomonadati</taxon>
        <taxon>Bacteroidota</taxon>
        <taxon>Flavobacteriia</taxon>
        <taxon>Flavobacteriales</taxon>
        <taxon>Weeksellaceae</taxon>
        <taxon>Chryseobacterium group</taxon>
        <taxon>Epilithonimonas</taxon>
    </lineage>
</organism>
<name>A0ABU4JGR6_9FLAO</name>
<gene>
    <name evidence="2" type="ORF">NG800_007865</name>
</gene>
<feature type="transmembrane region" description="Helical" evidence="1">
    <location>
        <begin position="54"/>
        <end position="77"/>
    </location>
</feature>